<keyword evidence="11" id="KW-1185">Reference proteome</keyword>
<dbReference type="GO" id="GO:0006606">
    <property type="term" value="P:protein import into nucleus"/>
    <property type="evidence" value="ECO:0000318"/>
    <property type="project" value="GO_Central"/>
</dbReference>
<evidence type="ECO:0000256" key="4">
    <source>
        <dbReference type="ARBA" id="ARBA00022448"/>
    </source>
</evidence>
<keyword evidence="4 10" id="KW-0813">Transport</keyword>
<dbReference type="KEGG" id="bfo:118429056"/>
<dbReference type="GeneID" id="118429056"/>
<evidence type="ECO:0000313" key="11">
    <source>
        <dbReference type="Proteomes" id="UP000001554"/>
    </source>
</evidence>
<dbReference type="Pfam" id="PF07575">
    <property type="entry name" value="Nucleopor_Nup85"/>
    <property type="match status" value="1"/>
</dbReference>
<dbReference type="OrthoDB" id="17644at2759"/>
<dbReference type="GO" id="GO:0045893">
    <property type="term" value="P:positive regulation of DNA-templated transcription"/>
    <property type="evidence" value="ECO:0000318"/>
    <property type="project" value="GO_Central"/>
</dbReference>
<organism evidence="11 12">
    <name type="scientific">Branchiostoma floridae</name>
    <name type="common">Florida lancelet</name>
    <name type="synonym">Amphioxus</name>
    <dbReference type="NCBI Taxonomy" id="7739"/>
    <lineage>
        <taxon>Eukaryota</taxon>
        <taxon>Metazoa</taxon>
        <taxon>Chordata</taxon>
        <taxon>Cephalochordata</taxon>
        <taxon>Leptocardii</taxon>
        <taxon>Amphioxiformes</taxon>
        <taxon>Branchiostomatidae</taxon>
        <taxon>Branchiostoma</taxon>
    </lineage>
</organism>
<evidence type="ECO:0000256" key="7">
    <source>
        <dbReference type="ARBA" id="ARBA00023010"/>
    </source>
</evidence>
<protein>
    <recommendedName>
        <fullName evidence="3 10">Nuclear pore complex protein Nup85</fullName>
    </recommendedName>
</protein>
<evidence type="ECO:0000256" key="10">
    <source>
        <dbReference type="RuleBase" id="RU365073"/>
    </source>
</evidence>
<dbReference type="Proteomes" id="UP000001554">
    <property type="component" value="Chromosome 13"/>
</dbReference>
<proteinExistence type="inferred from homology"/>
<dbReference type="OMA" id="ELMEWLN"/>
<dbReference type="InterPro" id="IPR011502">
    <property type="entry name" value="Nucleoporin_Nup85"/>
</dbReference>
<keyword evidence="10" id="KW-0472">Membrane</keyword>
<dbReference type="GO" id="GO:0031965">
    <property type="term" value="C:nuclear membrane"/>
    <property type="evidence" value="ECO:0007669"/>
    <property type="project" value="UniProtKB-UniRule"/>
</dbReference>
<evidence type="ECO:0000256" key="5">
    <source>
        <dbReference type="ARBA" id="ARBA00022816"/>
    </source>
</evidence>
<evidence type="ECO:0000256" key="9">
    <source>
        <dbReference type="ARBA" id="ARBA00023242"/>
    </source>
</evidence>
<keyword evidence="7 10" id="KW-0811">Translocation</keyword>
<comment type="function">
    <text evidence="10">Functions as a component of the nuclear pore complex (NPC).</text>
</comment>
<dbReference type="PANTHER" id="PTHR13373:SF21">
    <property type="entry name" value="NUCLEAR PORE COMPLEX PROTEIN NUP85"/>
    <property type="match status" value="1"/>
</dbReference>
<accession>A0A9J7N6S2</accession>
<name>A0A9J7N6S2_BRAFL</name>
<keyword evidence="6 10" id="KW-0653">Protein transport</keyword>
<keyword evidence="9 10" id="KW-0539">Nucleus</keyword>
<keyword evidence="8 10" id="KW-0906">Nuclear pore complex</keyword>
<comment type="similarity">
    <text evidence="2 10">Belongs to the nucleoporin Nup85 family.</text>
</comment>
<gene>
    <name evidence="12" type="primary">LOC118429056</name>
</gene>
<evidence type="ECO:0000256" key="1">
    <source>
        <dbReference type="ARBA" id="ARBA00004567"/>
    </source>
</evidence>
<dbReference type="GO" id="GO:0031080">
    <property type="term" value="C:nuclear pore outer ring"/>
    <property type="evidence" value="ECO:0000318"/>
    <property type="project" value="GO_Central"/>
</dbReference>
<comment type="subcellular location">
    <subcellularLocation>
        <location evidence="1 10">Nucleus</location>
        <location evidence="1 10">Nuclear pore complex</location>
    </subcellularLocation>
</comment>
<reference evidence="12" key="2">
    <citation type="submission" date="2025-08" db="UniProtKB">
        <authorList>
            <consortium name="RefSeq"/>
        </authorList>
    </citation>
    <scope>IDENTIFICATION</scope>
    <source>
        <strain evidence="12">S238N-H82</strain>
        <tissue evidence="12">Testes</tissue>
    </source>
</reference>
<keyword evidence="5 10" id="KW-0509">mRNA transport</keyword>
<evidence type="ECO:0000313" key="12">
    <source>
        <dbReference type="RefSeq" id="XP_035695297.1"/>
    </source>
</evidence>
<comment type="subunit">
    <text evidence="10">Component of the nuclear pore complex (NPC).</text>
</comment>
<evidence type="ECO:0000256" key="3">
    <source>
        <dbReference type="ARBA" id="ARBA00017729"/>
    </source>
</evidence>
<dbReference type="AlphaFoldDB" id="A0A9J7N6S2"/>
<sequence>MVGILYVDPHISHEAVRYPTKMAANGMEEDFDDGEQPEITTISDPHLRMGISARWGAGNQLAVHAALHPPQEGVTSGIRESPRVHEVRWGTQEVNNPIIRKLINETHGTFVALQHHQPDTTSTTSNRKPQLSNFSRKYRSVIRACLMQLKQAEEAARDDVTAEEYGLQVEIYSMVELIWSLCEILFVESLPGGVVLAQLLDWVKWHFNEADGYAREATTSDTPHLHDSYWSAIYLYVLQGRGDEARKLLSLDPTRSMDVYDEYASIDELLRKMPFFTLYTGQSLAEFDMKWRHWQDECRRRYSEGEFNTNKNLETICRILCGDEDVFLELKDLTETWYRMLVSKLLYCNPTVKAFDLQYHVKACIDAYDGHATLGPLDNILLAAIEFDLHQVIKESSSLLGNWWFVAHLADLLFQCGQLESHSLNYGSNLREFLLLDYASSLMSHPSLWQVGASYLDYCPEFGRYYLEFYLERLPLQTEQKALKVLRECEKRDMKDISHSICKVMGVRALRNERLGSALSWALRSKDASFATFLADRFLSEYSSKGGFSSLDLLDNLGTAMVLSDRLTFLGKYREFHRLHEEWEFKSAANLLLQLLTNRMAPKKFWLTLLTDALPLLESEEVIFSTQQTYELMNCLEDISLSFRSSAYLHGDQPGDAQLKPTKGQQEVEKQKLDLIRLALARNLARAILSEGSLE</sequence>
<evidence type="ECO:0000256" key="6">
    <source>
        <dbReference type="ARBA" id="ARBA00022927"/>
    </source>
</evidence>
<dbReference type="RefSeq" id="XP_035695297.1">
    <property type="nucleotide sequence ID" value="XM_035839404.1"/>
</dbReference>
<dbReference type="GO" id="GO:0006406">
    <property type="term" value="P:mRNA export from nucleus"/>
    <property type="evidence" value="ECO:0000318"/>
    <property type="project" value="GO_Central"/>
</dbReference>
<dbReference type="GO" id="GO:0017056">
    <property type="term" value="F:structural constituent of nuclear pore"/>
    <property type="evidence" value="ECO:0000318"/>
    <property type="project" value="GO_Central"/>
</dbReference>
<dbReference type="PANTHER" id="PTHR13373">
    <property type="entry name" value="FROUNT PROTEIN-RELATED"/>
    <property type="match status" value="1"/>
</dbReference>
<reference evidence="11" key="1">
    <citation type="journal article" date="2020" name="Nat. Ecol. Evol.">
        <title>Deeply conserved synteny resolves early events in vertebrate evolution.</title>
        <authorList>
            <person name="Simakov O."/>
            <person name="Marletaz F."/>
            <person name="Yue J.X."/>
            <person name="O'Connell B."/>
            <person name="Jenkins J."/>
            <person name="Brandt A."/>
            <person name="Calef R."/>
            <person name="Tung C.H."/>
            <person name="Huang T.K."/>
            <person name="Schmutz J."/>
            <person name="Satoh N."/>
            <person name="Yu J.K."/>
            <person name="Putnam N.H."/>
            <person name="Green R.E."/>
            <person name="Rokhsar D.S."/>
        </authorList>
    </citation>
    <scope>NUCLEOTIDE SEQUENCE [LARGE SCALE GENOMIC DNA]</scope>
    <source>
        <strain evidence="11">S238N-H82</strain>
    </source>
</reference>
<evidence type="ECO:0000256" key="8">
    <source>
        <dbReference type="ARBA" id="ARBA00023132"/>
    </source>
</evidence>
<evidence type="ECO:0000256" key="2">
    <source>
        <dbReference type="ARBA" id="ARBA00005573"/>
    </source>
</evidence>